<feature type="region of interest" description="Disordered" evidence="1">
    <location>
        <begin position="46"/>
        <end position="68"/>
    </location>
</feature>
<protein>
    <submittedName>
        <fullName evidence="2">Uncharacterized protein</fullName>
    </submittedName>
</protein>
<organism evidence="2">
    <name type="scientific">Opuntia streptacantha</name>
    <name type="common">Prickly pear cactus</name>
    <name type="synonym">Opuntia cardona</name>
    <dbReference type="NCBI Taxonomy" id="393608"/>
    <lineage>
        <taxon>Eukaryota</taxon>
        <taxon>Viridiplantae</taxon>
        <taxon>Streptophyta</taxon>
        <taxon>Embryophyta</taxon>
        <taxon>Tracheophyta</taxon>
        <taxon>Spermatophyta</taxon>
        <taxon>Magnoliopsida</taxon>
        <taxon>eudicotyledons</taxon>
        <taxon>Gunneridae</taxon>
        <taxon>Pentapetalae</taxon>
        <taxon>Caryophyllales</taxon>
        <taxon>Cactineae</taxon>
        <taxon>Cactaceae</taxon>
        <taxon>Opuntioideae</taxon>
        <taxon>Opuntia</taxon>
    </lineage>
</organism>
<reference evidence="2" key="1">
    <citation type="journal article" date="2013" name="J. Plant Res.">
        <title>Effect of fungi and light on seed germination of three Opuntia species from semiarid lands of central Mexico.</title>
        <authorList>
            <person name="Delgado-Sanchez P."/>
            <person name="Jimenez-Bremont J.F."/>
            <person name="Guerrero-Gonzalez Mde L."/>
            <person name="Flores J."/>
        </authorList>
    </citation>
    <scope>NUCLEOTIDE SEQUENCE</scope>
    <source>
        <tissue evidence="2">Cladode</tissue>
    </source>
</reference>
<sequence>MARAVSVASSLKLLASPCSAIFVEFPPTCLHSISCATPFSTFCSKQEQQRKREREEEEEEEEEEDDGGDYCICEAEFGGAEEVDEVREGGVRIKRRKFGPKLKEKKFKKATAFGLK</sequence>
<feature type="compositionally biased region" description="Acidic residues" evidence="1">
    <location>
        <begin position="55"/>
        <end position="68"/>
    </location>
</feature>
<accession>A0A7C9CRP4</accession>
<proteinExistence type="predicted"/>
<dbReference type="AlphaFoldDB" id="A0A7C9CRP4"/>
<name>A0A7C9CRP4_OPUST</name>
<evidence type="ECO:0000256" key="1">
    <source>
        <dbReference type="SAM" id="MobiDB-lite"/>
    </source>
</evidence>
<evidence type="ECO:0000313" key="2">
    <source>
        <dbReference type="EMBL" id="MBA4624600.1"/>
    </source>
</evidence>
<dbReference type="EMBL" id="GISG01048186">
    <property type="protein sequence ID" value="MBA4624600.1"/>
    <property type="molecule type" value="Transcribed_RNA"/>
</dbReference>
<reference evidence="2" key="2">
    <citation type="submission" date="2020-07" db="EMBL/GenBank/DDBJ databases">
        <authorList>
            <person name="Vera ALvarez R."/>
            <person name="Arias-Moreno D.M."/>
            <person name="Jimenez-Jacinto V."/>
            <person name="Jimenez-Bremont J.F."/>
            <person name="Swaminathan K."/>
            <person name="Moose S.P."/>
            <person name="Guerrero-Gonzalez M.L."/>
            <person name="Marino-Ramirez L."/>
            <person name="Landsman D."/>
            <person name="Rodriguez-Kessler M."/>
            <person name="Delgado-Sanchez P."/>
        </authorList>
    </citation>
    <scope>NUCLEOTIDE SEQUENCE</scope>
    <source>
        <tissue evidence="2">Cladode</tissue>
    </source>
</reference>